<organism evidence="2 3">
    <name type="scientific">Candidatus Thermofonsia Clade 1 bacterium</name>
    <dbReference type="NCBI Taxonomy" id="2364210"/>
    <lineage>
        <taxon>Bacteria</taxon>
        <taxon>Bacillati</taxon>
        <taxon>Chloroflexota</taxon>
        <taxon>Candidatus Thermofontia</taxon>
        <taxon>Candidatus Thermofonsia Clade 1</taxon>
    </lineage>
</organism>
<feature type="transmembrane region" description="Helical" evidence="1">
    <location>
        <begin position="6"/>
        <end position="27"/>
    </location>
</feature>
<dbReference type="Proteomes" id="UP000228921">
    <property type="component" value="Unassembled WGS sequence"/>
</dbReference>
<proteinExistence type="predicted"/>
<accession>A0A2M8P328</accession>
<evidence type="ECO:0000313" key="3">
    <source>
        <dbReference type="Proteomes" id="UP000228921"/>
    </source>
</evidence>
<dbReference type="AlphaFoldDB" id="A0A2M8P328"/>
<protein>
    <submittedName>
        <fullName evidence="2">Uncharacterized protein</fullName>
    </submittedName>
</protein>
<keyword evidence="1" id="KW-0472">Membrane</keyword>
<sequence>MIIKRLGLPIALLVVTILTIEIGLTVLRQRNIEVTFSARSAALLNATSEAEVEAAVSTDEPVLVLAPDSELSVTVIWTYQIGPRFPTTIVRARVQNDRGETVAEESLSITCNNPLGCNGNQTLALRYGVHEEGDQGEAWALGRYMVQVTRAYSGQEPVEISSRRLTVINP</sequence>
<evidence type="ECO:0000313" key="2">
    <source>
        <dbReference type="EMBL" id="PJF31945.1"/>
    </source>
</evidence>
<reference evidence="2 3" key="1">
    <citation type="submission" date="2017-11" db="EMBL/GenBank/DDBJ databases">
        <title>Evolution of Phototrophy in the Chloroflexi Phylum Driven by Horizontal Gene Transfer.</title>
        <authorList>
            <person name="Ward L.M."/>
            <person name="Hemp J."/>
            <person name="Shih P.M."/>
            <person name="Mcglynn S.E."/>
            <person name="Fischer W."/>
        </authorList>
    </citation>
    <scope>NUCLEOTIDE SEQUENCE [LARGE SCALE GENOMIC DNA]</scope>
    <source>
        <strain evidence="2">CP2_2F</strain>
    </source>
</reference>
<evidence type="ECO:0000256" key="1">
    <source>
        <dbReference type="SAM" id="Phobius"/>
    </source>
</evidence>
<comment type="caution">
    <text evidence="2">The sequence shown here is derived from an EMBL/GenBank/DDBJ whole genome shotgun (WGS) entry which is preliminary data.</text>
</comment>
<keyword evidence="1" id="KW-0812">Transmembrane</keyword>
<name>A0A2M8P328_9CHLR</name>
<dbReference type="EMBL" id="PGTK01000002">
    <property type="protein sequence ID" value="PJF31945.1"/>
    <property type="molecule type" value="Genomic_DNA"/>
</dbReference>
<keyword evidence="1" id="KW-1133">Transmembrane helix</keyword>
<gene>
    <name evidence="2" type="ORF">CUN51_03115</name>
</gene>